<name>A0ABR2BN68_9ROSI</name>
<protein>
    <submittedName>
        <fullName evidence="1">Uncharacterized protein</fullName>
    </submittedName>
</protein>
<evidence type="ECO:0000313" key="2">
    <source>
        <dbReference type="Proteomes" id="UP001472677"/>
    </source>
</evidence>
<gene>
    <name evidence="1" type="ORF">V6N12_044490</name>
</gene>
<dbReference type="Proteomes" id="UP001472677">
    <property type="component" value="Unassembled WGS sequence"/>
</dbReference>
<dbReference type="EMBL" id="JBBPBM010000099">
    <property type="protein sequence ID" value="KAK8508574.1"/>
    <property type="molecule type" value="Genomic_DNA"/>
</dbReference>
<sequence>MSTKILLQHQSNTSQSPLSIHTVRWMPTTTTQESSVAQSGRQHQGNSPRASQPHHQSILLDECPPLPLRRVMSLNLEGNIKATV</sequence>
<reference evidence="1 2" key="1">
    <citation type="journal article" date="2024" name="G3 (Bethesda)">
        <title>Genome assembly of Hibiscus sabdariffa L. provides insights into metabolisms of medicinal natural products.</title>
        <authorList>
            <person name="Kim T."/>
        </authorList>
    </citation>
    <scope>NUCLEOTIDE SEQUENCE [LARGE SCALE GENOMIC DNA]</scope>
    <source>
        <strain evidence="1">TK-2024</strain>
        <tissue evidence="1">Old leaves</tissue>
    </source>
</reference>
<evidence type="ECO:0000313" key="1">
    <source>
        <dbReference type="EMBL" id="KAK8508574.1"/>
    </source>
</evidence>
<organism evidence="1 2">
    <name type="scientific">Hibiscus sabdariffa</name>
    <name type="common">roselle</name>
    <dbReference type="NCBI Taxonomy" id="183260"/>
    <lineage>
        <taxon>Eukaryota</taxon>
        <taxon>Viridiplantae</taxon>
        <taxon>Streptophyta</taxon>
        <taxon>Embryophyta</taxon>
        <taxon>Tracheophyta</taxon>
        <taxon>Spermatophyta</taxon>
        <taxon>Magnoliopsida</taxon>
        <taxon>eudicotyledons</taxon>
        <taxon>Gunneridae</taxon>
        <taxon>Pentapetalae</taxon>
        <taxon>rosids</taxon>
        <taxon>malvids</taxon>
        <taxon>Malvales</taxon>
        <taxon>Malvaceae</taxon>
        <taxon>Malvoideae</taxon>
        <taxon>Hibiscus</taxon>
    </lineage>
</organism>
<accession>A0ABR2BN68</accession>
<proteinExistence type="predicted"/>
<comment type="caution">
    <text evidence="1">The sequence shown here is derived from an EMBL/GenBank/DDBJ whole genome shotgun (WGS) entry which is preliminary data.</text>
</comment>
<keyword evidence="2" id="KW-1185">Reference proteome</keyword>